<dbReference type="EMBL" id="JACSDI010000023">
    <property type="protein sequence ID" value="MCG9966030.1"/>
    <property type="molecule type" value="Genomic_DNA"/>
</dbReference>
<name>A0ABS9R1Z1_9GAMM</name>
<proteinExistence type="predicted"/>
<comment type="caution">
    <text evidence="2">The sequence shown here is derived from an EMBL/GenBank/DDBJ whole genome shotgun (WGS) entry which is preliminary data.</text>
</comment>
<evidence type="ECO:0000256" key="1">
    <source>
        <dbReference type="SAM" id="SignalP"/>
    </source>
</evidence>
<organism evidence="2 3">
    <name type="scientific">Shewanella cutis</name>
    <dbReference type="NCBI Taxonomy" id="2766780"/>
    <lineage>
        <taxon>Bacteria</taxon>
        <taxon>Pseudomonadati</taxon>
        <taxon>Pseudomonadota</taxon>
        <taxon>Gammaproteobacteria</taxon>
        <taxon>Alteromonadales</taxon>
        <taxon>Shewanellaceae</taxon>
        <taxon>Shewanella</taxon>
    </lineage>
</organism>
<sequence length="175" mass="20036">MKFITALVLALCLLSTAAQAETILFGLTLGKSTLEEVQKTYTLHGKSASAKWLDGWNYYRVTGNQFNVSQLNEATLYFDGNQVLGVISFYFPPSLEQYIALRAEMDKQYPRIKMAPFESEPLLRDKTEYQNTTTKVRLDHSDYGTWLIFTDLKYFETVQKLKAQQALPPQKEAQT</sequence>
<protein>
    <submittedName>
        <fullName evidence="2">Uncharacterized protein</fullName>
    </submittedName>
</protein>
<evidence type="ECO:0000313" key="2">
    <source>
        <dbReference type="EMBL" id="MCG9966030.1"/>
    </source>
</evidence>
<feature type="signal peptide" evidence="1">
    <location>
        <begin position="1"/>
        <end position="20"/>
    </location>
</feature>
<feature type="chain" id="PRO_5046113475" evidence="1">
    <location>
        <begin position="21"/>
        <end position="175"/>
    </location>
</feature>
<reference evidence="2 3" key="1">
    <citation type="submission" date="2020-08" db="EMBL/GenBank/DDBJ databases">
        <title>Whole genome sequence of Shewanella sp strain PS-2.</title>
        <authorList>
            <person name="Das S.K."/>
        </authorList>
    </citation>
    <scope>NUCLEOTIDE SEQUENCE [LARGE SCALE GENOMIC DNA]</scope>
    <source>
        <strain evidence="2 3">PS-2</strain>
    </source>
</reference>
<keyword evidence="1" id="KW-0732">Signal</keyword>
<keyword evidence="3" id="KW-1185">Reference proteome</keyword>
<dbReference type="RefSeq" id="WP_240132484.1">
    <property type="nucleotide sequence ID" value="NZ_JACSDI010000023.1"/>
</dbReference>
<evidence type="ECO:0000313" key="3">
    <source>
        <dbReference type="Proteomes" id="UP000829384"/>
    </source>
</evidence>
<gene>
    <name evidence="2" type="ORF">H9J30_19230</name>
</gene>
<accession>A0ABS9R1Z1</accession>
<dbReference type="Proteomes" id="UP000829384">
    <property type="component" value="Unassembled WGS sequence"/>
</dbReference>